<dbReference type="Proteomes" id="UP000021369">
    <property type="component" value="Unassembled WGS sequence"/>
</dbReference>
<dbReference type="PATRIC" id="fig|1341156.4.peg.2001"/>
<dbReference type="OrthoDB" id="1822803at2"/>
<reference evidence="1 2" key="1">
    <citation type="submission" date="2013-06" db="EMBL/GenBank/DDBJ databases">
        <title>Rumen cellulosomics: divergent fiber-degrading strategies revealed by comparative genome-wide analysis of six Ruminococcal strains.</title>
        <authorList>
            <person name="Dassa B."/>
            <person name="Borovok I."/>
            <person name="Lamed R."/>
            <person name="Flint H."/>
            <person name="Yeoman C.J."/>
            <person name="White B."/>
            <person name="Bayer E.A."/>
        </authorList>
    </citation>
    <scope>NUCLEOTIDE SEQUENCE [LARGE SCALE GENOMIC DNA]</scope>
    <source>
        <strain evidence="1 2">SY3</strain>
    </source>
</reference>
<organism evidence="1 2">
    <name type="scientific">Ruminococcus albus SY3</name>
    <dbReference type="NCBI Taxonomy" id="1341156"/>
    <lineage>
        <taxon>Bacteria</taxon>
        <taxon>Bacillati</taxon>
        <taxon>Bacillota</taxon>
        <taxon>Clostridia</taxon>
        <taxon>Eubacteriales</taxon>
        <taxon>Oscillospiraceae</taxon>
        <taxon>Ruminococcus</taxon>
    </lineage>
</organism>
<protein>
    <submittedName>
        <fullName evidence="1">Uncharacterized protein</fullName>
    </submittedName>
</protein>
<dbReference type="RefSeq" id="WP_037286711.1">
    <property type="nucleotide sequence ID" value="NZ_JEOB01000002.1"/>
</dbReference>
<proteinExistence type="predicted"/>
<accession>A0A011VWU7</accession>
<dbReference type="EMBL" id="JEOB01000002">
    <property type="protein sequence ID" value="EXM39731.1"/>
    <property type="molecule type" value="Genomic_DNA"/>
</dbReference>
<evidence type="ECO:0000313" key="1">
    <source>
        <dbReference type="EMBL" id="EXM39731.1"/>
    </source>
</evidence>
<dbReference type="AlphaFoldDB" id="A0A011VWU7"/>
<evidence type="ECO:0000313" key="2">
    <source>
        <dbReference type="Proteomes" id="UP000021369"/>
    </source>
</evidence>
<name>A0A011VWU7_RUMAL</name>
<gene>
    <name evidence="1" type="ORF">RASY3_07980</name>
</gene>
<keyword evidence="2" id="KW-1185">Reference proteome</keyword>
<comment type="caution">
    <text evidence="1">The sequence shown here is derived from an EMBL/GenBank/DDBJ whole genome shotgun (WGS) entry which is preliminary data.</text>
</comment>
<sequence>MAIKASNDEDGKVNELVEMIDRLMAGGEGHINIDAEALLKAKREGQDEPEMTVQTFRSNDCGTGACCQPNEKAPDEDDEGL</sequence>